<name>A0A173LPW3_9ACTN</name>
<dbReference type="CDD" id="cd01094">
    <property type="entry name" value="Alkanesulfonate_monoxygenase"/>
    <property type="match status" value="1"/>
</dbReference>
<keyword evidence="2" id="KW-0288">FMN</keyword>
<dbReference type="InterPro" id="IPR011251">
    <property type="entry name" value="Luciferase-like_dom"/>
</dbReference>
<dbReference type="PANTHER" id="PTHR42847">
    <property type="entry name" value="ALKANESULFONATE MONOOXYGENASE"/>
    <property type="match status" value="1"/>
</dbReference>
<feature type="domain" description="Luciferase-like" evidence="5">
    <location>
        <begin position="27"/>
        <end position="342"/>
    </location>
</feature>
<evidence type="ECO:0000256" key="1">
    <source>
        <dbReference type="ARBA" id="ARBA00022630"/>
    </source>
</evidence>
<dbReference type="Gene3D" id="3.20.20.30">
    <property type="entry name" value="Luciferase-like domain"/>
    <property type="match status" value="1"/>
</dbReference>
<keyword evidence="3" id="KW-0560">Oxidoreductase</keyword>
<dbReference type="RefSeq" id="WP_075845065.1">
    <property type="nucleotide sequence ID" value="NZ_CP015961.1"/>
</dbReference>
<dbReference type="KEGG" id="dtm:BJL86_2960"/>
<dbReference type="AlphaFoldDB" id="A0A173LPW3"/>
<protein>
    <submittedName>
        <fullName evidence="6">Alkanesulfonate monooxygenase</fullName>
    </submittedName>
</protein>
<dbReference type="Pfam" id="PF00296">
    <property type="entry name" value="Bac_luciferase"/>
    <property type="match status" value="1"/>
</dbReference>
<dbReference type="EMBL" id="CP015961">
    <property type="protein sequence ID" value="ANI93719.1"/>
    <property type="molecule type" value="Genomic_DNA"/>
</dbReference>
<reference evidence="6 7" key="1">
    <citation type="submission" date="2016-06" db="EMBL/GenBank/DDBJ databases">
        <title>Complete genome sequence of a saline-alkali tolerant type strain Dietzia timorensis ID05-A0528T.</title>
        <authorList>
            <person name="Wu X."/>
        </authorList>
    </citation>
    <scope>NUCLEOTIDE SEQUENCE [LARGE SCALE GENOMIC DNA]</scope>
    <source>
        <strain evidence="6 7">ID05-A0528</strain>
    </source>
</reference>
<evidence type="ECO:0000256" key="4">
    <source>
        <dbReference type="ARBA" id="ARBA00023033"/>
    </source>
</evidence>
<dbReference type="GO" id="GO:0008726">
    <property type="term" value="F:alkanesulfonate monooxygenase activity"/>
    <property type="evidence" value="ECO:0007669"/>
    <property type="project" value="TreeGrafter"/>
</dbReference>
<dbReference type="Proteomes" id="UP000186104">
    <property type="component" value="Chromosome"/>
</dbReference>
<accession>A0A173LPW3</accession>
<evidence type="ECO:0000259" key="5">
    <source>
        <dbReference type="Pfam" id="PF00296"/>
    </source>
</evidence>
<evidence type="ECO:0000313" key="7">
    <source>
        <dbReference type="Proteomes" id="UP000186104"/>
    </source>
</evidence>
<keyword evidence="7" id="KW-1185">Reference proteome</keyword>
<sequence>MANSEITLHWFLPTYGDSRAIMAGGHGTTGHYGEREADLGYLTQLALAAESNGFDSVLVPTGLWCEDAWIATAALIGATKRLSFLVAARPSLVSPTVIAQQATTFQKLSNGRLKLNVVIGGEDHEQRAFGDHRSKEERYAVGDESLQVINHLLTEDEPITLRGEHVDVENAVLSRRPAQPPQVFFGGSSPAGIEVAAKHAQVYLTWGERPADVQAKIERARTAAARHRRELDYGIRLHIIARETEDEAWTEAQRLIDGLDPEVVNQIQGGLARSQSEGQRRMTALHSRGDGFTHGTDARELEVAPNLWAGIGLVRGGAGTALVGSYAQVAERIGEYFDAGLSHFIFSGYPHLEEAFHVGEGVIPELHRLGYGVKNRPAPEGEARAAQVPFAPVAASAS</sequence>
<evidence type="ECO:0000256" key="2">
    <source>
        <dbReference type="ARBA" id="ARBA00022643"/>
    </source>
</evidence>
<dbReference type="PANTHER" id="PTHR42847:SF4">
    <property type="entry name" value="ALKANESULFONATE MONOOXYGENASE-RELATED"/>
    <property type="match status" value="1"/>
</dbReference>
<evidence type="ECO:0000256" key="3">
    <source>
        <dbReference type="ARBA" id="ARBA00023002"/>
    </source>
</evidence>
<keyword evidence="4 6" id="KW-0503">Monooxygenase</keyword>
<gene>
    <name evidence="6" type="ORF">BJL86_2960</name>
</gene>
<dbReference type="SUPFAM" id="SSF51679">
    <property type="entry name" value="Bacterial luciferase-like"/>
    <property type="match status" value="1"/>
</dbReference>
<dbReference type="GO" id="GO:0046306">
    <property type="term" value="P:alkanesulfonate catabolic process"/>
    <property type="evidence" value="ECO:0007669"/>
    <property type="project" value="TreeGrafter"/>
</dbReference>
<keyword evidence="1" id="KW-0285">Flavoprotein</keyword>
<dbReference type="InterPro" id="IPR036661">
    <property type="entry name" value="Luciferase-like_sf"/>
</dbReference>
<evidence type="ECO:0000313" key="6">
    <source>
        <dbReference type="EMBL" id="ANI93719.1"/>
    </source>
</evidence>
<dbReference type="STRING" id="499555.BJL86_2960"/>
<dbReference type="InterPro" id="IPR050172">
    <property type="entry name" value="SsuD_RutA_monooxygenase"/>
</dbReference>
<organism evidence="6 7">
    <name type="scientific">Dietzia timorensis</name>
    <dbReference type="NCBI Taxonomy" id="499555"/>
    <lineage>
        <taxon>Bacteria</taxon>
        <taxon>Bacillati</taxon>
        <taxon>Actinomycetota</taxon>
        <taxon>Actinomycetes</taxon>
        <taxon>Mycobacteriales</taxon>
        <taxon>Dietziaceae</taxon>
        <taxon>Dietzia</taxon>
    </lineage>
</organism>
<dbReference type="OrthoDB" id="9814695at2"/>
<proteinExistence type="predicted"/>